<proteinExistence type="predicted"/>
<dbReference type="EMBL" id="CAXIEN010000339">
    <property type="protein sequence ID" value="CAL1294145.1"/>
    <property type="molecule type" value="Genomic_DNA"/>
</dbReference>
<organism evidence="1 2">
    <name type="scientific">Larinioides sclopetarius</name>
    <dbReference type="NCBI Taxonomy" id="280406"/>
    <lineage>
        <taxon>Eukaryota</taxon>
        <taxon>Metazoa</taxon>
        <taxon>Ecdysozoa</taxon>
        <taxon>Arthropoda</taxon>
        <taxon>Chelicerata</taxon>
        <taxon>Arachnida</taxon>
        <taxon>Araneae</taxon>
        <taxon>Araneomorphae</taxon>
        <taxon>Entelegynae</taxon>
        <taxon>Araneoidea</taxon>
        <taxon>Araneidae</taxon>
        <taxon>Larinioides</taxon>
    </lineage>
</organism>
<evidence type="ECO:0000313" key="1">
    <source>
        <dbReference type="EMBL" id="CAL1294145.1"/>
    </source>
</evidence>
<keyword evidence="2" id="KW-1185">Reference proteome</keyword>
<name>A0AAV2BD27_9ARAC</name>
<sequence length="71" mass="7989">MSLLFGGKIFHRFRAGCHLLRGSPGEAPPLEDIEWKVTLRYKMKIISIPTTYFCTSSLQQLEDSPPPPPST</sequence>
<dbReference type="Proteomes" id="UP001497382">
    <property type="component" value="Unassembled WGS sequence"/>
</dbReference>
<evidence type="ECO:0000313" key="2">
    <source>
        <dbReference type="Proteomes" id="UP001497382"/>
    </source>
</evidence>
<accession>A0AAV2BD27</accession>
<comment type="caution">
    <text evidence="1">The sequence shown here is derived from an EMBL/GenBank/DDBJ whole genome shotgun (WGS) entry which is preliminary data.</text>
</comment>
<protein>
    <submittedName>
        <fullName evidence="1">Uncharacterized protein</fullName>
    </submittedName>
</protein>
<dbReference type="AlphaFoldDB" id="A0AAV2BD27"/>
<reference evidence="1 2" key="1">
    <citation type="submission" date="2024-04" db="EMBL/GenBank/DDBJ databases">
        <authorList>
            <person name="Rising A."/>
            <person name="Reimegard J."/>
            <person name="Sonavane S."/>
            <person name="Akerstrom W."/>
            <person name="Nylinder S."/>
            <person name="Hedman E."/>
            <person name="Kallberg Y."/>
        </authorList>
    </citation>
    <scope>NUCLEOTIDE SEQUENCE [LARGE SCALE GENOMIC DNA]</scope>
</reference>
<gene>
    <name evidence="1" type="ORF">LARSCL_LOCUS18559</name>
</gene>